<dbReference type="eggNOG" id="COG0666">
    <property type="taxonomic scope" value="Bacteria"/>
</dbReference>
<name>A0A089HSL5_PAEDU</name>
<dbReference type="RefSeq" id="WP_042208681.1">
    <property type="nucleotide sequence ID" value="NZ_CP009288.1"/>
</dbReference>
<feature type="chain" id="PRO_5001843173" description="Copper amine oxidase-like N-terminal domain-containing protein" evidence="1">
    <location>
        <begin position="25"/>
        <end position="210"/>
    </location>
</feature>
<evidence type="ECO:0000256" key="1">
    <source>
        <dbReference type="SAM" id="SignalP"/>
    </source>
</evidence>
<evidence type="ECO:0000259" key="2">
    <source>
        <dbReference type="Pfam" id="PF07833"/>
    </source>
</evidence>
<evidence type="ECO:0000313" key="3">
    <source>
        <dbReference type="EMBL" id="AIQ14996.1"/>
    </source>
</evidence>
<gene>
    <name evidence="3" type="ORF">PDUR_26325</name>
</gene>
<accession>A0A089HSL5</accession>
<dbReference type="Gene3D" id="3.30.457.10">
    <property type="entry name" value="Copper amine oxidase-like, N-terminal domain"/>
    <property type="match status" value="1"/>
</dbReference>
<dbReference type="AlphaFoldDB" id="A0A089HSL5"/>
<dbReference type="SUPFAM" id="SSF55383">
    <property type="entry name" value="Copper amine oxidase, domain N"/>
    <property type="match status" value="1"/>
</dbReference>
<dbReference type="EMBL" id="CP009288">
    <property type="protein sequence ID" value="AIQ14996.1"/>
    <property type="molecule type" value="Genomic_DNA"/>
</dbReference>
<sequence>MKSPMKVGLAGLVLTVVFSAGAYAATAVPKIFVNSNQVKTSTQPKIIDGSVYVPIRAISEGLGVDIQWDNKSKTVYVESDPNFKLEDSSVQYVSERNLAYKWIMAYDERNHQGVLDLVTSNFTTDIYNESFPTGTYNMGSIVDIKAVARETNGLTVRIVQRVTAEDDYKVKVEKWNFTFEEGKIKSVKAVPNSAKYLDRYTVFPGASFGI</sequence>
<feature type="domain" description="Copper amine oxidase-like N-terminal" evidence="2">
    <location>
        <begin position="31"/>
        <end position="77"/>
    </location>
</feature>
<dbReference type="OrthoDB" id="9790293at2"/>
<evidence type="ECO:0000313" key="4">
    <source>
        <dbReference type="Proteomes" id="UP000029409"/>
    </source>
</evidence>
<feature type="signal peptide" evidence="1">
    <location>
        <begin position="1"/>
        <end position="24"/>
    </location>
</feature>
<dbReference type="Proteomes" id="UP000029409">
    <property type="component" value="Chromosome"/>
</dbReference>
<keyword evidence="4" id="KW-1185">Reference proteome</keyword>
<dbReference type="KEGG" id="pdu:PDUR_26325"/>
<keyword evidence="1" id="KW-0732">Signal</keyword>
<dbReference type="STRING" id="44251.PDUR_26325"/>
<dbReference type="Pfam" id="PF07833">
    <property type="entry name" value="Cu_amine_oxidN1"/>
    <property type="match status" value="1"/>
</dbReference>
<dbReference type="InterPro" id="IPR012854">
    <property type="entry name" value="Cu_amine_oxidase-like_N"/>
</dbReference>
<proteinExistence type="predicted"/>
<reference evidence="3 4" key="1">
    <citation type="submission" date="2014-08" db="EMBL/GenBank/DDBJ databases">
        <title>Comparative genomics of the Paenibacillus odorifer group.</title>
        <authorList>
            <person name="den Bakker H.C."/>
            <person name="Tsai Y.-C."/>
            <person name="Martin N."/>
            <person name="Korlach J."/>
            <person name="Wiedmann M."/>
        </authorList>
    </citation>
    <scope>NUCLEOTIDE SEQUENCE [LARGE SCALE GENOMIC DNA]</scope>
    <source>
        <strain evidence="3 4">DSM 1735</strain>
    </source>
</reference>
<organism evidence="3 4">
    <name type="scientific">Paenibacillus durus</name>
    <name type="common">Paenibacillus azotofixans</name>
    <dbReference type="NCBI Taxonomy" id="44251"/>
    <lineage>
        <taxon>Bacteria</taxon>
        <taxon>Bacillati</taxon>
        <taxon>Bacillota</taxon>
        <taxon>Bacilli</taxon>
        <taxon>Bacillales</taxon>
        <taxon>Paenibacillaceae</taxon>
        <taxon>Paenibacillus</taxon>
    </lineage>
</organism>
<dbReference type="InterPro" id="IPR036582">
    <property type="entry name" value="Mao_N_sf"/>
</dbReference>
<protein>
    <recommendedName>
        <fullName evidence="2">Copper amine oxidase-like N-terminal domain-containing protein</fullName>
    </recommendedName>
</protein>